<feature type="transmembrane region" description="Helical" evidence="1">
    <location>
        <begin position="49"/>
        <end position="69"/>
    </location>
</feature>
<reference evidence="2 3" key="1">
    <citation type="submission" date="2021-03" db="EMBL/GenBank/DDBJ databases">
        <title>The first data on the complete genome of the tetrodotoxin-producing bacterium.</title>
        <authorList>
            <person name="Melnikova D.I."/>
            <person name="Nijland R."/>
            <person name="Magarlamov T.Y."/>
        </authorList>
    </citation>
    <scope>NUCLEOTIDE SEQUENCE [LARGE SCALE GENOMIC DNA]</scope>
    <source>
        <strain evidence="2 3">1839</strain>
    </source>
</reference>
<protein>
    <recommendedName>
        <fullName evidence="4">Branched-chain amino acid ABC transporter substrate-binding protein</fullName>
    </recommendedName>
</protein>
<proteinExistence type="predicted"/>
<dbReference type="EMBL" id="CP071709">
    <property type="protein sequence ID" value="QVY61045.1"/>
    <property type="molecule type" value="Genomic_DNA"/>
</dbReference>
<evidence type="ECO:0000313" key="3">
    <source>
        <dbReference type="Proteomes" id="UP000679247"/>
    </source>
</evidence>
<keyword evidence="1" id="KW-0472">Membrane</keyword>
<gene>
    <name evidence="2" type="ORF">J1899_19080</name>
</gene>
<accession>A0ABX8FAA9</accession>
<sequence length="146" mass="16678">MKKITDERLIMKNLKNIRIAFAVQSLGIFAILFYEFLQGGIDQMRNNPIWLVFMVTMIVLAYFSMNISVDSERTLTKSNRSLQISAIVTLLISLIVGILTANTPGYGIWDGAIIGGIIFICGLVPSYYIYRLRKRKEEVFEEDEDE</sequence>
<dbReference type="InterPro" id="IPR036259">
    <property type="entry name" value="MFS_trans_sf"/>
</dbReference>
<evidence type="ECO:0008006" key="4">
    <source>
        <dbReference type="Google" id="ProtNLM"/>
    </source>
</evidence>
<keyword evidence="3" id="KW-1185">Reference proteome</keyword>
<evidence type="ECO:0000313" key="2">
    <source>
        <dbReference type="EMBL" id="QVY61045.1"/>
    </source>
</evidence>
<feature type="transmembrane region" description="Helical" evidence="1">
    <location>
        <begin position="81"/>
        <end position="101"/>
    </location>
</feature>
<keyword evidence="1" id="KW-1133">Transmembrane helix</keyword>
<organism evidence="2 3">
    <name type="scientific">Cytobacillus gottheilii</name>
    <dbReference type="NCBI Taxonomy" id="859144"/>
    <lineage>
        <taxon>Bacteria</taxon>
        <taxon>Bacillati</taxon>
        <taxon>Bacillota</taxon>
        <taxon>Bacilli</taxon>
        <taxon>Bacillales</taxon>
        <taxon>Bacillaceae</taxon>
        <taxon>Cytobacillus</taxon>
    </lineage>
</organism>
<evidence type="ECO:0000256" key="1">
    <source>
        <dbReference type="SAM" id="Phobius"/>
    </source>
</evidence>
<feature type="transmembrane region" description="Helical" evidence="1">
    <location>
        <begin position="107"/>
        <end position="130"/>
    </location>
</feature>
<feature type="transmembrane region" description="Helical" evidence="1">
    <location>
        <begin position="20"/>
        <end position="37"/>
    </location>
</feature>
<dbReference type="RefSeq" id="WP_214475948.1">
    <property type="nucleotide sequence ID" value="NZ_CP071709.1"/>
</dbReference>
<dbReference type="SUPFAM" id="SSF103473">
    <property type="entry name" value="MFS general substrate transporter"/>
    <property type="match status" value="1"/>
</dbReference>
<name>A0ABX8FAA9_9BACI</name>
<keyword evidence="1" id="KW-0812">Transmembrane</keyword>
<dbReference type="Proteomes" id="UP000679247">
    <property type="component" value="Chromosome"/>
</dbReference>